<dbReference type="PIRSF" id="PIRSF001359">
    <property type="entry name" value="F_bP_aldolase_II"/>
    <property type="match status" value="1"/>
</dbReference>
<feature type="binding site" evidence="10">
    <location>
        <position position="215"/>
    </location>
    <ligand>
        <name>dihydroxyacetone phosphate</name>
        <dbReference type="ChEBI" id="CHEBI:57642"/>
    </ligand>
</feature>
<accession>A0A1I2D920</accession>
<evidence type="ECO:0000256" key="4">
    <source>
        <dbReference type="ARBA" id="ARBA00013068"/>
    </source>
</evidence>
<dbReference type="GO" id="GO:0005829">
    <property type="term" value="C:cytosol"/>
    <property type="evidence" value="ECO:0007669"/>
    <property type="project" value="TreeGrafter"/>
</dbReference>
<comment type="pathway">
    <text evidence="2 12">Carbohydrate degradation; glycolysis; D-glyceraldehyde 3-phosphate and glycerone phosphate from D-glucose: step 4/4.</text>
</comment>
<feature type="binding site" evidence="11">
    <location>
        <position position="214"/>
    </location>
    <ligand>
        <name>Zn(2+)</name>
        <dbReference type="ChEBI" id="CHEBI:29105"/>
        <label>1</label>
        <note>catalytic</note>
    </ligand>
</feature>
<feature type="binding site" evidence="11">
    <location>
        <position position="161"/>
    </location>
    <ligand>
        <name>Zn(2+)</name>
        <dbReference type="ChEBI" id="CHEBI:29105"/>
        <label>2</label>
    </ligand>
</feature>
<sequence length="344" mass="37669">MPVADYATYCRMLDNARANKFAYPAINITSSSTVNAALAAFSEAKSDGILQVSTGGGEFASGQGVKDMAFGAIALAEFIHRVAERHPHYVAIHTDHCPADKIDKFMRPLLAETRRRRAAGLPNLFSSHMFDGSELPLAENMKIARELLQECAELEIILEVEAGVVGGEEDGVNNEHAPASKLYTTPEDMVAVARALREVKGGRYMFAATFGNVHGVYKPGNVKLKPTILRDGQQAVAREFGEAARFDLVFHGGSGSELSEIHETLEYGVVKMNIDTDTQYAYTRPIADHMLKNYDGVLKIDGEVGNKKHYDPRSYLKAAEKSMQARVKQACADLRSTGTTLLKR</sequence>
<feature type="binding site" evidence="10">
    <location>
        <begin position="273"/>
        <end position="276"/>
    </location>
    <ligand>
        <name>dihydroxyacetone phosphate</name>
        <dbReference type="ChEBI" id="CHEBI:57642"/>
    </ligand>
</feature>
<dbReference type="NCBIfam" id="TIGR00167">
    <property type="entry name" value="cbbA"/>
    <property type="match status" value="1"/>
</dbReference>
<evidence type="ECO:0000256" key="2">
    <source>
        <dbReference type="ARBA" id="ARBA00004714"/>
    </source>
</evidence>
<dbReference type="InterPro" id="IPR013785">
    <property type="entry name" value="Aldolase_TIM"/>
</dbReference>
<keyword evidence="7 12" id="KW-0324">Glycolysis</keyword>
<keyword evidence="6 11" id="KW-0862">Zinc</keyword>
<dbReference type="PANTHER" id="PTHR30559:SF0">
    <property type="entry name" value="FRUCTOSE-BISPHOSPHATE ALDOLASE"/>
    <property type="match status" value="1"/>
</dbReference>
<protein>
    <recommendedName>
        <fullName evidence="4 12">Fructose-bisphosphate aldolase</fullName>
        <shortName evidence="12">FBP aldolase</shortName>
        <ecNumber evidence="4 12">4.1.2.13</ecNumber>
    </recommendedName>
</protein>
<dbReference type="EMBL" id="FOMX01000019">
    <property type="protein sequence ID" value="SFE76941.1"/>
    <property type="molecule type" value="Genomic_DNA"/>
</dbReference>
<dbReference type="Proteomes" id="UP000199400">
    <property type="component" value="Unassembled WGS sequence"/>
</dbReference>
<organism evidence="13 14">
    <name type="scientific">Nannocystis exedens</name>
    <dbReference type="NCBI Taxonomy" id="54"/>
    <lineage>
        <taxon>Bacteria</taxon>
        <taxon>Pseudomonadati</taxon>
        <taxon>Myxococcota</taxon>
        <taxon>Polyangia</taxon>
        <taxon>Nannocystales</taxon>
        <taxon>Nannocystaceae</taxon>
        <taxon>Nannocystis</taxon>
    </lineage>
</organism>
<evidence type="ECO:0000256" key="5">
    <source>
        <dbReference type="ARBA" id="ARBA00022723"/>
    </source>
</evidence>
<dbReference type="NCBIfam" id="TIGR01520">
    <property type="entry name" value="FruBisAldo_II_A"/>
    <property type="match status" value="1"/>
</dbReference>
<dbReference type="Pfam" id="PF01116">
    <property type="entry name" value="F_bP_aldolase"/>
    <property type="match status" value="1"/>
</dbReference>
<dbReference type="OrthoDB" id="9803995at2"/>
<comment type="cofactor">
    <cofactor evidence="11 12">
        <name>Zn(2+)</name>
        <dbReference type="ChEBI" id="CHEBI:29105"/>
    </cofactor>
    <text evidence="11 12">Binds 2 Zn(2+) ions per subunit. One is catalytic and the other provides a structural contribution.</text>
</comment>
<evidence type="ECO:0000256" key="1">
    <source>
        <dbReference type="ARBA" id="ARBA00000441"/>
    </source>
</evidence>
<dbReference type="UniPathway" id="UPA00109">
    <property type="reaction ID" value="UER00183"/>
</dbReference>
<evidence type="ECO:0000256" key="12">
    <source>
        <dbReference type="RuleBase" id="RU366023"/>
    </source>
</evidence>
<evidence type="ECO:0000256" key="6">
    <source>
        <dbReference type="ARBA" id="ARBA00022833"/>
    </source>
</evidence>
<dbReference type="SUPFAM" id="SSF51569">
    <property type="entry name" value="Aldolase"/>
    <property type="match status" value="1"/>
</dbReference>
<feature type="binding site" evidence="11">
    <location>
        <position position="251"/>
    </location>
    <ligand>
        <name>Zn(2+)</name>
        <dbReference type="ChEBI" id="CHEBI:29105"/>
        <label>1</label>
        <note>catalytic</note>
    </ligand>
</feature>
<dbReference type="PANTHER" id="PTHR30559">
    <property type="entry name" value="FRUCTOSE-BISPHOSPHATE ALDOLASE CLASS 2"/>
    <property type="match status" value="1"/>
</dbReference>
<evidence type="ECO:0000256" key="11">
    <source>
        <dbReference type="PIRSR" id="PIRSR001359-3"/>
    </source>
</evidence>
<dbReference type="GO" id="GO:0008270">
    <property type="term" value="F:zinc ion binding"/>
    <property type="evidence" value="ECO:0007669"/>
    <property type="project" value="UniProtKB-UniRule"/>
</dbReference>
<evidence type="ECO:0000313" key="13">
    <source>
        <dbReference type="EMBL" id="SFE76941.1"/>
    </source>
</evidence>
<dbReference type="NCBIfam" id="NF006628">
    <property type="entry name" value="PRK09197.1"/>
    <property type="match status" value="1"/>
</dbReference>
<evidence type="ECO:0000256" key="9">
    <source>
        <dbReference type="PIRSR" id="PIRSR001359-1"/>
    </source>
</evidence>
<keyword evidence="8 12" id="KW-0456">Lyase</keyword>
<dbReference type="AlphaFoldDB" id="A0A1I2D920"/>
<dbReference type="STRING" id="54.SAMN02745121_05461"/>
<keyword evidence="14" id="KW-1185">Reference proteome</keyword>
<evidence type="ECO:0000256" key="3">
    <source>
        <dbReference type="ARBA" id="ARBA00005812"/>
    </source>
</evidence>
<reference evidence="14" key="1">
    <citation type="submission" date="2016-10" db="EMBL/GenBank/DDBJ databases">
        <authorList>
            <person name="Varghese N."/>
            <person name="Submissions S."/>
        </authorList>
    </citation>
    <scope>NUCLEOTIDE SEQUENCE [LARGE SCALE GENOMIC DNA]</scope>
    <source>
        <strain evidence="14">ATCC 25963</strain>
    </source>
</reference>
<dbReference type="InterPro" id="IPR000771">
    <property type="entry name" value="FBA_II"/>
</dbReference>
<comment type="catalytic activity">
    <reaction evidence="1 12">
        <text>beta-D-fructose 1,6-bisphosphate = D-glyceraldehyde 3-phosphate + dihydroxyacetone phosphate</text>
        <dbReference type="Rhea" id="RHEA:14729"/>
        <dbReference type="ChEBI" id="CHEBI:32966"/>
        <dbReference type="ChEBI" id="CHEBI:57642"/>
        <dbReference type="ChEBI" id="CHEBI:59776"/>
        <dbReference type="EC" id="4.1.2.13"/>
    </reaction>
</comment>
<feature type="binding site" evidence="11">
    <location>
        <position position="131"/>
    </location>
    <ligand>
        <name>Zn(2+)</name>
        <dbReference type="ChEBI" id="CHEBI:29105"/>
        <label>2</label>
    </ligand>
</feature>
<dbReference type="EC" id="4.1.2.13" evidence="4 12"/>
<dbReference type="InterPro" id="IPR006411">
    <property type="entry name" value="Fruct_bisP_bact"/>
</dbReference>
<dbReference type="GO" id="GO:0006096">
    <property type="term" value="P:glycolytic process"/>
    <property type="evidence" value="ECO:0007669"/>
    <property type="project" value="UniProtKB-UniPathway"/>
</dbReference>
<comment type="function">
    <text evidence="12">Catalyzes the aldol condensation of dihydroxyacetone phosphate (DHAP or glycerone-phosphate) with glyceraldehyde 3-phosphate (G3P) to form fructose 1,6-bisphosphate (FBP) in gluconeogenesis and the reverse reaction in glycolysis.</text>
</comment>
<gene>
    <name evidence="13" type="ORF">SAMN02745121_05461</name>
</gene>
<dbReference type="Gene3D" id="3.20.20.70">
    <property type="entry name" value="Aldolase class I"/>
    <property type="match status" value="1"/>
</dbReference>
<keyword evidence="5 11" id="KW-0479">Metal-binding</keyword>
<evidence type="ECO:0000256" key="7">
    <source>
        <dbReference type="ARBA" id="ARBA00023152"/>
    </source>
</evidence>
<dbReference type="RefSeq" id="WP_096328757.1">
    <property type="nucleotide sequence ID" value="NZ_FOMX01000019.1"/>
</dbReference>
<evidence type="ECO:0000313" key="14">
    <source>
        <dbReference type="Proteomes" id="UP000199400"/>
    </source>
</evidence>
<feature type="active site" description="Proton donor" evidence="9">
    <location>
        <position position="95"/>
    </location>
</feature>
<comment type="similarity">
    <text evidence="3 12">Belongs to the class II fructose-bisphosphate aldolase family.</text>
</comment>
<evidence type="ECO:0000256" key="8">
    <source>
        <dbReference type="ARBA" id="ARBA00023239"/>
    </source>
</evidence>
<evidence type="ECO:0000256" key="10">
    <source>
        <dbReference type="PIRSR" id="PIRSR001359-2"/>
    </source>
</evidence>
<dbReference type="GO" id="GO:0004332">
    <property type="term" value="F:fructose-bisphosphate aldolase activity"/>
    <property type="evidence" value="ECO:0007669"/>
    <property type="project" value="UniProtKB-EC"/>
</dbReference>
<feature type="binding site" evidence="10">
    <location>
        <begin position="252"/>
        <end position="254"/>
    </location>
    <ligand>
        <name>dihydroxyacetone phosphate</name>
        <dbReference type="ChEBI" id="CHEBI:57642"/>
    </ligand>
</feature>
<proteinExistence type="inferred from homology"/>
<name>A0A1I2D920_9BACT</name>
<feature type="binding site" evidence="11">
    <location>
        <position position="96"/>
    </location>
    <ligand>
        <name>Zn(2+)</name>
        <dbReference type="ChEBI" id="CHEBI:29105"/>
        <label>1</label>
        <note>catalytic</note>
    </ligand>
</feature>